<name>A0A6C0C905_9ZZZZ</name>
<reference evidence="1" key="1">
    <citation type="journal article" date="2020" name="Nature">
        <title>Giant virus diversity and host interactions through global metagenomics.</title>
        <authorList>
            <person name="Schulz F."/>
            <person name="Roux S."/>
            <person name="Paez-Espino D."/>
            <person name="Jungbluth S."/>
            <person name="Walsh D.A."/>
            <person name="Denef V.J."/>
            <person name="McMahon K.D."/>
            <person name="Konstantinidis K.T."/>
            <person name="Eloe-Fadrosh E.A."/>
            <person name="Kyrpides N.C."/>
            <person name="Woyke T."/>
        </authorList>
    </citation>
    <scope>NUCLEOTIDE SEQUENCE</scope>
    <source>
        <strain evidence="1">GVMAG-M-3300020192-26</strain>
    </source>
</reference>
<accession>A0A6C0C905</accession>
<protein>
    <submittedName>
        <fullName evidence="1">Uncharacterized protein</fullName>
    </submittedName>
</protein>
<evidence type="ECO:0000313" key="1">
    <source>
        <dbReference type="EMBL" id="QHT00215.1"/>
    </source>
</evidence>
<organism evidence="1">
    <name type="scientific">viral metagenome</name>
    <dbReference type="NCBI Taxonomy" id="1070528"/>
    <lineage>
        <taxon>unclassified sequences</taxon>
        <taxon>metagenomes</taxon>
        <taxon>organismal metagenomes</taxon>
    </lineage>
</organism>
<dbReference type="EMBL" id="MN739353">
    <property type="protein sequence ID" value="QHT00215.1"/>
    <property type="molecule type" value="Genomic_DNA"/>
</dbReference>
<proteinExistence type="predicted"/>
<dbReference type="AlphaFoldDB" id="A0A6C0C905"/>
<sequence length="55" mass="6172">MNIEFLIDYDAVSIGRVTRQSINRSVSIKVISSSASYKLEIDDNMLAKVIRLANI</sequence>